<proteinExistence type="predicted"/>
<feature type="compositionally biased region" description="Basic and acidic residues" evidence="1">
    <location>
        <begin position="120"/>
        <end position="136"/>
    </location>
</feature>
<comment type="caution">
    <text evidence="2">The sequence shown here is derived from an EMBL/GenBank/DDBJ whole genome shotgun (WGS) entry which is preliminary data.</text>
</comment>
<organism evidence="2 3">
    <name type="scientific">Riccia fluitans</name>
    <dbReference type="NCBI Taxonomy" id="41844"/>
    <lineage>
        <taxon>Eukaryota</taxon>
        <taxon>Viridiplantae</taxon>
        <taxon>Streptophyta</taxon>
        <taxon>Embryophyta</taxon>
        <taxon>Marchantiophyta</taxon>
        <taxon>Marchantiopsida</taxon>
        <taxon>Marchantiidae</taxon>
        <taxon>Marchantiales</taxon>
        <taxon>Ricciaceae</taxon>
        <taxon>Riccia</taxon>
    </lineage>
</organism>
<feature type="compositionally biased region" description="Basic and acidic residues" evidence="1">
    <location>
        <begin position="1"/>
        <end position="17"/>
    </location>
</feature>
<feature type="compositionally biased region" description="Basic and acidic residues" evidence="1">
    <location>
        <begin position="32"/>
        <end position="41"/>
    </location>
</feature>
<feature type="region of interest" description="Disordered" evidence="1">
    <location>
        <begin position="1"/>
        <end position="165"/>
    </location>
</feature>
<name>A0ABD1Y3T2_9MARC</name>
<feature type="compositionally biased region" description="Basic and acidic residues" evidence="1">
    <location>
        <begin position="68"/>
        <end position="89"/>
    </location>
</feature>
<evidence type="ECO:0000313" key="3">
    <source>
        <dbReference type="Proteomes" id="UP001605036"/>
    </source>
</evidence>
<feature type="compositionally biased region" description="Polar residues" evidence="1">
    <location>
        <begin position="42"/>
        <end position="54"/>
    </location>
</feature>
<dbReference type="EMBL" id="JBHFFA010000006">
    <property type="protein sequence ID" value="KAL2621420.1"/>
    <property type="molecule type" value="Genomic_DNA"/>
</dbReference>
<protein>
    <submittedName>
        <fullName evidence="2">Uncharacterized protein</fullName>
    </submittedName>
</protein>
<keyword evidence="3" id="KW-1185">Reference proteome</keyword>
<dbReference type="AlphaFoldDB" id="A0ABD1Y3T2"/>
<evidence type="ECO:0000256" key="1">
    <source>
        <dbReference type="SAM" id="MobiDB-lite"/>
    </source>
</evidence>
<sequence length="345" mass="38837">MSEEPKPDESESAKLEPEEGLVNSGVGAPAAEPKRSDEVQEVKQNVVSETSEGQKLNRRSYKGNAVAEPKKDIRPEESKRKSTSEKGEGEPQQITSSAAPGAEPKDDVGIEKAKRKHSSDKKVEQPRRRSSKEAAKRKSTLKPFKGGAGGNYLDYDEDEEKEEEPKTIYPIDEKVQRCLRTAWTLLVKKNQKKKTEISEADVPTVMRSIGINPTEAQIETLIAYAKTQDLPTCSKNFLTYENFEQRVAETLHLQPELWIRKTKDQIMAALHTVCEYKDDIEGEKFKIFSRRMPYPNHHQIPQYGSSKVKTLLVMVREILISRIVFVSEIVVTAPNSCLVPESVGI</sequence>
<feature type="compositionally biased region" description="Basic and acidic residues" evidence="1">
    <location>
        <begin position="103"/>
        <end position="112"/>
    </location>
</feature>
<evidence type="ECO:0000313" key="2">
    <source>
        <dbReference type="EMBL" id="KAL2621420.1"/>
    </source>
</evidence>
<accession>A0ABD1Y3T2</accession>
<reference evidence="2 3" key="1">
    <citation type="submission" date="2024-09" db="EMBL/GenBank/DDBJ databases">
        <title>Chromosome-scale assembly of Riccia fluitans.</title>
        <authorList>
            <person name="Paukszto L."/>
            <person name="Sawicki J."/>
            <person name="Karawczyk K."/>
            <person name="Piernik-Szablinska J."/>
            <person name="Szczecinska M."/>
            <person name="Mazdziarz M."/>
        </authorList>
    </citation>
    <scope>NUCLEOTIDE SEQUENCE [LARGE SCALE GENOMIC DNA]</scope>
    <source>
        <strain evidence="2">Rf_01</strain>
        <tissue evidence="2">Aerial parts of the thallus</tissue>
    </source>
</reference>
<gene>
    <name evidence="2" type="ORF">R1flu_001625</name>
</gene>
<dbReference type="Proteomes" id="UP001605036">
    <property type="component" value="Unassembled WGS sequence"/>
</dbReference>